<keyword evidence="3 10" id="KW-0554">One-carbon metabolism</keyword>
<evidence type="ECO:0000313" key="17">
    <source>
        <dbReference type="Proteomes" id="UP001440984"/>
    </source>
</evidence>
<reference evidence="16 17" key="1">
    <citation type="submission" date="2024-05" db="EMBL/GenBank/DDBJ databases">
        <authorList>
            <person name="Zhao H."/>
            <person name="Xu Y."/>
            <person name="Lin S."/>
            <person name="Spain J.C."/>
            <person name="Zhou N.-Y."/>
        </authorList>
    </citation>
    <scope>NUCLEOTIDE SEQUENCE [LARGE SCALE GENOMIC DNA]</scope>
    <source>
        <strain evidence="16 17">NEAU-NG30</strain>
    </source>
</reference>
<evidence type="ECO:0000259" key="14">
    <source>
        <dbReference type="Pfam" id="PF02772"/>
    </source>
</evidence>
<protein>
    <recommendedName>
        <fullName evidence="10">S-adenosylmethionine synthase</fullName>
        <shortName evidence="10">AdoMet synthase</shortName>
        <ecNumber evidence="10">2.5.1.6</ecNumber>
    </recommendedName>
    <alternativeName>
        <fullName evidence="10">MAT</fullName>
    </alternativeName>
    <alternativeName>
        <fullName evidence="10">Methionine adenosyltransferase</fullName>
    </alternativeName>
</protein>
<dbReference type="HAMAP" id="MF_00086">
    <property type="entry name" value="S_AdoMet_synth1"/>
    <property type="match status" value="1"/>
</dbReference>
<feature type="binding site" evidence="10">
    <location>
        <position position="254"/>
    </location>
    <ligand>
        <name>L-methionine</name>
        <dbReference type="ChEBI" id="CHEBI:57844"/>
        <note>ligand shared between two neighboring subunits</note>
    </ligand>
</feature>
<feature type="binding site" evidence="10">
    <location>
        <position position="46"/>
    </location>
    <ligand>
        <name>K(+)</name>
        <dbReference type="ChEBI" id="CHEBI:29103"/>
    </ligand>
</feature>
<keyword evidence="9 10" id="KW-0630">Potassium</keyword>
<dbReference type="InterPro" id="IPR022631">
    <property type="entry name" value="ADOMET_SYNTHASE_CS"/>
</dbReference>
<organism evidence="16 17">
    <name type="scientific">Amycolatopsis melonis</name>
    <dbReference type="NCBI Taxonomy" id="3156488"/>
    <lineage>
        <taxon>Bacteria</taxon>
        <taxon>Bacillati</taxon>
        <taxon>Actinomycetota</taxon>
        <taxon>Actinomycetes</taxon>
        <taxon>Pseudonocardiales</taxon>
        <taxon>Pseudonocardiaceae</taxon>
        <taxon>Amycolatopsis</taxon>
    </lineage>
</organism>
<comment type="cofactor">
    <cofactor evidence="10">
        <name>Mg(2+)</name>
        <dbReference type="ChEBI" id="CHEBI:18420"/>
    </cofactor>
    <text evidence="10">Binds 2 divalent ions per subunit.</text>
</comment>
<keyword evidence="6 10" id="KW-0547">Nucleotide-binding</keyword>
<feature type="domain" description="S-adenosylmethionine synthetase central" evidence="14">
    <location>
        <begin position="128"/>
        <end position="246"/>
    </location>
</feature>
<dbReference type="Proteomes" id="UP001440984">
    <property type="component" value="Unassembled WGS sequence"/>
</dbReference>
<dbReference type="CDD" id="cd18079">
    <property type="entry name" value="S-AdoMet_synt"/>
    <property type="match status" value="1"/>
</dbReference>
<keyword evidence="4 10" id="KW-0808">Transferase</keyword>
<dbReference type="RefSeq" id="WP_348947039.1">
    <property type="nucleotide sequence ID" value="NZ_JBDZYD010000001.1"/>
</dbReference>
<dbReference type="GO" id="GO:0004478">
    <property type="term" value="F:methionine adenosyltransferase activity"/>
    <property type="evidence" value="ECO:0007669"/>
    <property type="project" value="UniProtKB-EC"/>
</dbReference>
<evidence type="ECO:0000256" key="8">
    <source>
        <dbReference type="ARBA" id="ARBA00022842"/>
    </source>
</evidence>
<feature type="binding site" evidence="10">
    <location>
        <position position="254"/>
    </location>
    <ligand>
        <name>ATP</name>
        <dbReference type="ChEBI" id="CHEBI:30616"/>
        <note>ligand shared between two neighboring subunits</note>
    </ligand>
</feature>
<evidence type="ECO:0000256" key="4">
    <source>
        <dbReference type="ARBA" id="ARBA00022679"/>
    </source>
</evidence>
<dbReference type="InterPro" id="IPR022629">
    <property type="entry name" value="S-AdoMet_synt_central"/>
</dbReference>
<evidence type="ECO:0000256" key="7">
    <source>
        <dbReference type="ARBA" id="ARBA00022840"/>
    </source>
</evidence>
<feature type="binding site" description="in other chain" evidence="10">
    <location>
        <begin position="177"/>
        <end position="179"/>
    </location>
    <ligand>
        <name>ATP</name>
        <dbReference type="ChEBI" id="CHEBI:30616"/>
        <note>ligand shared between two neighboring subunits</note>
    </ligand>
</feature>
<sequence length="400" mass="42364">MTASSSRLFTSESVTEGHPDKICDAISDSILDGLLSKDPRSRVAVETLITTGQVHVAGEVTTEAYADIPTIVRDVILKIGYDSSAKGFDGNSCGVNVAIGSQSPDIAQGVDTAYESRVESDEDEINRQGAGDQGLMFGYACSDTPELMPLPIALAHRLSRRLTGVRKDGVLPYLRPDGKTQVTIEYAGDQPVRLDTVVVSTQHADGIDLDRMLGVDVKEHVVGPELEGLGIDTSNARLLVNPTGRFVIGGPMGDAGLTGRKIIVDTYGGMARHGGGAFSGKDPSKVDRSAAYAMRWVAKNVVAAGLASRTEVQVAYAIGKAAPVGLFVETFGTETVDPTKIQQAITEVFDLRPAAIIRDLDLLRPIYAPTAAYGHFGRPELDLPWESTARAEALKAAAGA</sequence>
<evidence type="ECO:0000256" key="9">
    <source>
        <dbReference type="ARBA" id="ARBA00022958"/>
    </source>
</evidence>
<dbReference type="SUPFAM" id="SSF55973">
    <property type="entry name" value="S-adenosylmethionine synthetase"/>
    <property type="match status" value="3"/>
</dbReference>
<evidence type="ECO:0000256" key="3">
    <source>
        <dbReference type="ARBA" id="ARBA00022563"/>
    </source>
</evidence>
<keyword evidence="7 10" id="KW-0067">ATP-binding</keyword>
<comment type="function">
    <text evidence="10">Catalyzes the formation of S-adenosylmethionine (AdoMet) from methionine and ATP. The overall synthetic reaction is composed of two sequential steps, AdoMet formation and the subsequent tripolyphosphate hydrolysis which occurs prior to release of AdoMet from the enzyme.</text>
</comment>
<comment type="pathway">
    <text evidence="1 10">Amino-acid biosynthesis; S-adenosyl-L-methionine biosynthesis; S-adenosyl-L-methionine from L-methionine: step 1/1.</text>
</comment>
<dbReference type="EC" id="2.5.1.6" evidence="10"/>
<evidence type="ECO:0000256" key="12">
    <source>
        <dbReference type="RuleBase" id="RU004462"/>
    </source>
</evidence>
<dbReference type="EMBL" id="JBDZYD010000001">
    <property type="protein sequence ID" value="MEQ0557733.1"/>
    <property type="molecule type" value="Genomic_DNA"/>
</dbReference>
<feature type="binding site" evidence="10">
    <location>
        <position position="277"/>
    </location>
    <ligand>
        <name>ATP</name>
        <dbReference type="ChEBI" id="CHEBI:30616"/>
        <note>ligand shared between two neighboring subunits</note>
    </ligand>
</feature>
<dbReference type="InterPro" id="IPR022636">
    <property type="entry name" value="S-AdoMet_synthetase_sfam"/>
</dbReference>
<comment type="catalytic activity">
    <reaction evidence="10">
        <text>L-methionine + ATP + H2O = S-adenosyl-L-methionine + phosphate + diphosphate</text>
        <dbReference type="Rhea" id="RHEA:21080"/>
        <dbReference type="ChEBI" id="CHEBI:15377"/>
        <dbReference type="ChEBI" id="CHEBI:30616"/>
        <dbReference type="ChEBI" id="CHEBI:33019"/>
        <dbReference type="ChEBI" id="CHEBI:43474"/>
        <dbReference type="ChEBI" id="CHEBI:57844"/>
        <dbReference type="ChEBI" id="CHEBI:59789"/>
        <dbReference type="EC" id="2.5.1.6"/>
    </reaction>
</comment>
<feature type="region of interest" description="Flexible loop" evidence="10">
    <location>
        <begin position="102"/>
        <end position="112"/>
    </location>
</feature>
<dbReference type="Pfam" id="PF02773">
    <property type="entry name" value="S-AdoMet_synt_C"/>
    <property type="match status" value="1"/>
</dbReference>
<evidence type="ECO:0000256" key="2">
    <source>
        <dbReference type="ARBA" id="ARBA00009685"/>
    </source>
</evidence>
<dbReference type="PROSITE" id="PS00376">
    <property type="entry name" value="ADOMET_SYNTHASE_1"/>
    <property type="match status" value="1"/>
</dbReference>
<name>A0ABV0L638_9PSEU</name>
<feature type="binding site" evidence="10">
    <location>
        <position position="281"/>
    </location>
    <ligand>
        <name>ATP</name>
        <dbReference type="ChEBI" id="CHEBI:30616"/>
        <note>ligand shared between two neighboring subunits</note>
    </ligand>
</feature>
<proteinExistence type="inferred from homology"/>
<dbReference type="Pfam" id="PF02772">
    <property type="entry name" value="S-AdoMet_synt_M"/>
    <property type="match status" value="1"/>
</dbReference>
<feature type="binding site" description="in other chain" evidence="10">
    <location>
        <position position="285"/>
    </location>
    <ligand>
        <name>L-methionine</name>
        <dbReference type="ChEBI" id="CHEBI:57844"/>
        <note>ligand shared between two neighboring subunits</note>
    </ligand>
</feature>
<dbReference type="Pfam" id="PF00438">
    <property type="entry name" value="S-AdoMet_synt_N"/>
    <property type="match status" value="1"/>
</dbReference>
<feature type="binding site" description="in other chain" evidence="10">
    <location>
        <begin position="245"/>
        <end position="246"/>
    </location>
    <ligand>
        <name>ATP</name>
        <dbReference type="ChEBI" id="CHEBI:30616"/>
        <note>ligand shared between two neighboring subunits</note>
    </ligand>
</feature>
<comment type="subcellular location">
    <subcellularLocation>
        <location evidence="10 11">Cytoplasm</location>
    </subcellularLocation>
</comment>
<feature type="binding site" description="in other chain" evidence="10">
    <location>
        <begin position="260"/>
        <end position="261"/>
    </location>
    <ligand>
        <name>ATP</name>
        <dbReference type="ChEBI" id="CHEBI:30616"/>
        <note>ligand shared between two neighboring subunits</note>
    </ligand>
</feature>
<accession>A0ABV0L638</accession>
<dbReference type="PROSITE" id="PS00377">
    <property type="entry name" value="ADOMET_SYNTHASE_2"/>
    <property type="match status" value="1"/>
</dbReference>
<feature type="binding site" description="in other chain" evidence="10">
    <location>
        <position position="59"/>
    </location>
    <ligand>
        <name>L-methionine</name>
        <dbReference type="ChEBI" id="CHEBI:57844"/>
        <note>ligand shared between two neighboring subunits</note>
    </ligand>
</feature>
<evidence type="ECO:0000256" key="6">
    <source>
        <dbReference type="ARBA" id="ARBA00022741"/>
    </source>
</evidence>
<dbReference type="PANTHER" id="PTHR11964">
    <property type="entry name" value="S-ADENOSYLMETHIONINE SYNTHETASE"/>
    <property type="match status" value="1"/>
</dbReference>
<gene>
    <name evidence="10 16" type="primary">metK</name>
    <name evidence="16" type="ORF">ABJI51_01530</name>
</gene>
<keyword evidence="8 10" id="KW-0460">Magnesium</keyword>
<evidence type="ECO:0000256" key="10">
    <source>
        <dbReference type="HAMAP-Rule" id="MF_00086"/>
    </source>
</evidence>
<keyword evidence="17" id="KW-1185">Reference proteome</keyword>
<feature type="domain" description="S-adenosylmethionine synthetase C-terminal" evidence="15">
    <location>
        <begin position="248"/>
        <end position="386"/>
    </location>
</feature>
<dbReference type="InterPro" id="IPR022628">
    <property type="entry name" value="S-AdoMet_synt_N"/>
</dbReference>
<evidence type="ECO:0000256" key="5">
    <source>
        <dbReference type="ARBA" id="ARBA00022723"/>
    </source>
</evidence>
<evidence type="ECO:0000259" key="13">
    <source>
        <dbReference type="Pfam" id="PF00438"/>
    </source>
</evidence>
<keyword evidence="5 10" id="KW-0479">Metal-binding</keyword>
<evidence type="ECO:0000256" key="11">
    <source>
        <dbReference type="RuleBase" id="RU000542"/>
    </source>
</evidence>
<comment type="cofactor">
    <cofactor evidence="10">
        <name>K(+)</name>
        <dbReference type="ChEBI" id="CHEBI:29103"/>
    </cofactor>
    <text evidence="10">Binds 1 potassium ion per subunit.</text>
</comment>
<dbReference type="Gene3D" id="3.30.300.10">
    <property type="match status" value="3"/>
</dbReference>
<feature type="binding site" evidence="10">
    <location>
        <position position="20"/>
    </location>
    <ligand>
        <name>Mg(2+)</name>
        <dbReference type="ChEBI" id="CHEBI:18420"/>
    </ligand>
</feature>
<comment type="similarity">
    <text evidence="2 10 12">Belongs to the AdoMet synthase family.</text>
</comment>
<dbReference type="InterPro" id="IPR002133">
    <property type="entry name" value="S-AdoMet_synthetase"/>
</dbReference>
<dbReference type="NCBIfam" id="TIGR01034">
    <property type="entry name" value="metK"/>
    <property type="match status" value="1"/>
</dbReference>
<comment type="subunit">
    <text evidence="10">Homotetramer; dimer of dimers.</text>
</comment>
<evidence type="ECO:0000259" key="15">
    <source>
        <dbReference type="Pfam" id="PF02773"/>
    </source>
</evidence>
<feature type="domain" description="S-adenosylmethionine synthetase N-terminal" evidence="13">
    <location>
        <begin position="7"/>
        <end position="104"/>
    </location>
</feature>
<dbReference type="PIRSF" id="PIRSF000497">
    <property type="entry name" value="MAT"/>
    <property type="match status" value="1"/>
</dbReference>
<keyword evidence="10" id="KW-0963">Cytoplasm</keyword>
<evidence type="ECO:0000256" key="1">
    <source>
        <dbReference type="ARBA" id="ARBA00005224"/>
    </source>
</evidence>
<feature type="binding site" description="in other chain" evidence="10">
    <location>
        <position position="102"/>
    </location>
    <ligand>
        <name>L-methionine</name>
        <dbReference type="ChEBI" id="CHEBI:57844"/>
        <note>ligand shared between two neighboring subunits</note>
    </ligand>
</feature>
<evidence type="ECO:0000313" key="16">
    <source>
        <dbReference type="EMBL" id="MEQ0557733.1"/>
    </source>
</evidence>
<dbReference type="InterPro" id="IPR022630">
    <property type="entry name" value="S-AdoMet_synt_C"/>
</dbReference>
<feature type="binding site" description="in other chain" evidence="10">
    <location>
        <position position="18"/>
    </location>
    <ligand>
        <name>ATP</name>
        <dbReference type="ChEBI" id="CHEBI:30616"/>
        <note>ligand shared between two neighboring subunits</note>
    </ligand>
</feature>
<comment type="caution">
    <text evidence="16">The sequence shown here is derived from an EMBL/GenBank/DDBJ whole genome shotgun (WGS) entry which is preliminary data.</text>
</comment>